<proteinExistence type="predicted"/>
<name>A0A0E0FLY9_ORYNI</name>
<dbReference type="HOGENOM" id="CLU_2889659_0_0_1"/>
<reference evidence="1" key="2">
    <citation type="submission" date="2018-04" db="EMBL/GenBank/DDBJ databases">
        <title>OnivRS2 (Oryza nivara Reference Sequence Version 2).</title>
        <authorList>
            <person name="Zhang J."/>
            <person name="Kudrna D."/>
            <person name="Lee S."/>
            <person name="Talag J."/>
            <person name="Rajasekar S."/>
            <person name="Welchert J."/>
            <person name="Hsing Y.-I."/>
            <person name="Wing R.A."/>
        </authorList>
    </citation>
    <scope>NUCLEOTIDE SEQUENCE [LARGE SCALE GENOMIC DNA]</scope>
</reference>
<organism evidence="1">
    <name type="scientific">Oryza nivara</name>
    <name type="common">Indian wild rice</name>
    <name type="synonym">Oryza sativa f. spontanea</name>
    <dbReference type="NCBI Taxonomy" id="4536"/>
    <lineage>
        <taxon>Eukaryota</taxon>
        <taxon>Viridiplantae</taxon>
        <taxon>Streptophyta</taxon>
        <taxon>Embryophyta</taxon>
        <taxon>Tracheophyta</taxon>
        <taxon>Spermatophyta</taxon>
        <taxon>Magnoliopsida</taxon>
        <taxon>Liliopsida</taxon>
        <taxon>Poales</taxon>
        <taxon>Poaceae</taxon>
        <taxon>BOP clade</taxon>
        <taxon>Oryzoideae</taxon>
        <taxon>Oryzeae</taxon>
        <taxon>Oryzinae</taxon>
        <taxon>Oryza</taxon>
    </lineage>
</organism>
<dbReference type="AlphaFoldDB" id="A0A0E0FLY9"/>
<dbReference type="EnsemblPlants" id="ONIVA01G18840.6">
    <property type="protein sequence ID" value="ONIVA01G18840.6"/>
    <property type="gene ID" value="ONIVA01G18840"/>
</dbReference>
<dbReference type="Proteomes" id="UP000006591">
    <property type="component" value="Chromosome 1"/>
</dbReference>
<reference evidence="1" key="1">
    <citation type="submission" date="2015-04" db="UniProtKB">
        <authorList>
            <consortium name="EnsemblPlants"/>
        </authorList>
    </citation>
    <scope>IDENTIFICATION</scope>
    <source>
        <strain evidence="1">SL10</strain>
    </source>
</reference>
<evidence type="ECO:0000313" key="1">
    <source>
        <dbReference type="EnsemblPlants" id="ONIVA01G18840.6"/>
    </source>
</evidence>
<dbReference type="Gramene" id="ONIVA01G18840.6">
    <property type="protein sequence ID" value="ONIVA01G18840.6"/>
    <property type="gene ID" value="ONIVA01G18840"/>
</dbReference>
<evidence type="ECO:0000313" key="2">
    <source>
        <dbReference type="Proteomes" id="UP000006591"/>
    </source>
</evidence>
<keyword evidence="2" id="KW-1185">Reference proteome</keyword>
<sequence>MVATGEVIDDPEESLAWGCSNFNCTEEDKFVFNWYDQRRLFGNAVVYALANWTKSTGAVDHSV</sequence>
<accession>A0A0E0FLY9</accession>
<protein>
    <submittedName>
        <fullName evidence="1">Uncharacterized protein</fullName>
    </submittedName>
</protein>